<keyword evidence="2" id="KW-1185">Reference proteome</keyword>
<proteinExistence type="predicted"/>
<comment type="caution">
    <text evidence="1">The sequence shown here is derived from an EMBL/GenBank/DDBJ whole genome shotgun (WGS) entry which is preliminary data.</text>
</comment>
<dbReference type="Proteomes" id="UP000190626">
    <property type="component" value="Unassembled WGS sequence"/>
</dbReference>
<evidence type="ECO:0000313" key="1">
    <source>
        <dbReference type="EMBL" id="OPH47617.1"/>
    </source>
</evidence>
<name>A0A1V4HA66_9BACL</name>
<accession>A0A1V4HA66</accession>
<protein>
    <recommendedName>
        <fullName evidence="3">Phage capsid protein</fullName>
    </recommendedName>
</protein>
<evidence type="ECO:0008006" key="3">
    <source>
        <dbReference type="Google" id="ProtNLM"/>
    </source>
</evidence>
<dbReference type="AlphaFoldDB" id="A0A1V4HA66"/>
<dbReference type="OrthoDB" id="2533996at2"/>
<dbReference type="STRING" id="1469647.BC351_10530"/>
<dbReference type="RefSeq" id="WP_079420266.1">
    <property type="nucleotide sequence ID" value="NZ_MBTG01000056.1"/>
</dbReference>
<organism evidence="1 2">
    <name type="scientific">Paenibacillus ferrarius</name>
    <dbReference type="NCBI Taxonomy" id="1469647"/>
    <lineage>
        <taxon>Bacteria</taxon>
        <taxon>Bacillati</taxon>
        <taxon>Bacillota</taxon>
        <taxon>Bacilli</taxon>
        <taxon>Bacillales</taxon>
        <taxon>Paenibacillaceae</taxon>
        <taxon>Paenibacillus</taxon>
    </lineage>
</organism>
<gene>
    <name evidence="1" type="ORF">BC351_10530</name>
</gene>
<dbReference type="EMBL" id="MBTG01000056">
    <property type="protein sequence ID" value="OPH47617.1"/>
    <property type="molecule type" value="Genomic_DNA"/>
</dbReference>
<reference evidence="2" key="1">
    <citation type="submission" date="2016-07" db="EMBL/GenBank/DDBJ databases">
        <authorList>
            <person name="Florea S."/>
            <person name="Webb J.S."/>
            <person name="Jaromczyk J."/>
            <person name="Schardl C.L."/>
        </authorList>
    </citation>
    <scope>NUCLEOTIDE SEQUENCE [LARGE SCALE GENOMIC DNA]</scope>
    <source>
        <strain evidence="2">CY1</strain>
    </source>
</reference>
<evidence type="ECO:0000313" key="2">
    <source>
        <dbReference type="Proteomes" id="UP000190626"/>
    </source>
</evidence>
<sequence length="371" mass="41689">MLHKHFTQRFNNFSKDQKDIVQAGVELFYHWKYENAKPHEKSKDKYRNFAEKGGSYQDKQKLFSDNLIKQAMSAAYLPDGLEFSQSVMMQHPTVKFAMFAIISEIIDVVIPETVLDNFYQFAEVRNGTWGDSFVFNVPNNDMFVVSKFTDGIRKGNRQRLVGTDVILNPVMREVTIGEDLYRVIAGKVNWGDWVNRVAKAIETQITIDIYSSIFSSYSSLGTAYKQSGAFSQGSFNNLTQLVEAANHGASAVAFGTKIALSKVVPDNQYLTFGLGQEYNTAGYLGNFQGTGLFKFDQRVTPNTDTLAISDQYLLIVATAVEKLVKIAFEGETMISQTDSNSSADNSIDYTVKKKWDTKIITSAKYGMYQLA</sequence>